<dbReference type="eggNOG" id="COG2770">
    <property type="taxonomic scope" value="Bacteria"/>
</dbReference>
<keyword evidence="1" id="KW-0472">Membrane</keyword>
<dbReference type="PROSITE" id="PS50885">
    <property type="entry name" value="HAMP"/>
    <property type="match status" value="1"/>
</dbReference>
<dbReference type="CDD" id="cd06225">
    <property type="entry name" value="HAMP"/>
    <property type="match status" value="1"/>
</dbReference>
<dbReference type="GO" id="GO:0016020">
    <property type="term" value="C:membrane"/>
    <property type="evidence" value="ECO:0007669"/>
    <property type="project" value="InterPro"/>
</dbReference>
<keyword evidence="1" id="KW-1133">Transmembrane helix</keyword>
<dbReference type="STRING" id="452637.Oter_0078"/>
<name>B1ZMB6_OPITP</name>
<dbReference type="SUPFAM" id="SSF55073">
    <property type="entry name" value="Nucleotide cyclase"/>
    <property type="match status" value="1"/>
</dbReference>
<dbReference type="SMART" id="SM00304">
    <property type="entry name" value="HAMP"/>
    <property type="match status" value="1"/>
</dbReference>
<evidence type="ECO:0000313" key="5">
    <source>
        <dbReference type="Proteomes" id="UP000007013"/>
    </source>
</evidence>
<dbReference type="AlphaFoldDB" id="B1ZMB6"/>
<dbReference type="Gene3D" id="3.30.70.1230">
    <property type="entry name" value="Nucleotide cyclase"/>
    <property type="match status" value="1"/>
</dbReference>
<dbReference type="OrthoDB" id="9806704at2"/>
<gene>
    <name evidence="4" type="ordered locus">Oter_0078</name>
</gene>
<proteinExistence type="predicted"/>
<dbReference type="Proteomes" id="UP000007013">
    <property type="component" value="Chromosome"/>
</dbReference>
<keyword evidence="1" id="KW-0812">Transmembrane</keyword>
<dbReference type="HOGENOM" id="CLU_481317_0_0_0"/>
<dbReference type="Gene3D" id="6.10.340.10">
    <property type="match status" value="1"/>
</dbReference>
<dbReference type="GO" id="GO:0006171">
    <property type="term" value="P:cAMP biosynthetic process"/>
    <property type="evidence" value="ECO:0007669"/>
    <property type="project" value="TreeGrafter"/>
</dbReference>
<dbReference type="GO" id="GO:0004016">
    <property type="term" value="F:adenylate cyclase activity"/>
    <property type="evidence" value="ECO:0007669"/>
    <property type="project" value="UniProtKB-ARBA"/>
</dbReference>
<dbReference type="PROSITE" id="PS50125">
    <property type="entry name" value="GUANYLATE_CYCLASE_2"/>
    <property type="match status" value="1"/>
</dbReference>
<feature type="domain" description="HAMP" evidence="3">
    <location>
        <begin position="298"/>
        <end position="350"/>
    </location>
</feature>
<dbReference type="KEGG" id="ote:Oter_0078"/>
<organism evidence="4 5">
    <name type="scientific">Opitutus terrae (strain DSM 11246 / JCM 15787 / PB90-1)</name>
    <dbReference type="NCBI Taxonomy" id="452637"/>
    <lineage>
        <taxon>Bacteria</taxon>
        <taxon>Pseudomonadati</taxon>
        <taxon>Verrucomicrobiota</taxon>
        <taxon>Opitutia</taxon>
        <taxon>Opitutales</taxon>
        <taxon>Opitutaceae</taxon>
        <taxon>Opitutus</taxon>
    </lineage>
</organism>
<accession>B1ZMB6</accession>
<feature type="domain" description="Guanylate cyclase" evidence="2">
    <location>
        <begin position="382"/>
        <end position="514"/>
    </location>
</feature>
<dbReference type="Pfam" id="PF00672">
    <property type="entry name" value="HAMP"/>
    <property type="match status" value="1"/>
</dbReference>
<dbReference type="RefSeq" id="WP_012372907.1">
    <property type="nucleotide sequence ID" value="NC_010571.1"/>
</dbReference>
<evidence type="ECO:0000256" key="1">
    <source>
        <dbReference type="SAM" id="Phobius"/>
    </source>
</evidence>
<dbReference type="CDD" id="cd07302">
    <property type="entry name" value="CHD"/>
    <property type="match status" value="1"/>
</dbReference>
<dbReference type="PANTHER" id="PTHR43081">
    <property type="entry name" value="ADENYLATE CYCLASE, TERMINAL-DIFFERENTIATION SPECIFIC-RELATED"/>
    <property type="match status" value="1"/>
</dbReference>
<feature type="transmembrane region" description="Helical" evidence="1">
    <location>
        <begin position="277"/>
        <end position="297"/>
    </location>
</feature>
<dbReference type="SMART" id="SM00044">
    <property type="entry name" value="CYCc"/>
    <property type="match status" value="1"/>
</dbReference>
<reference evidence="4 5" key="1">
    <citation type="journal article" date="2011" name="J. Bacteriol.">
        <title>Genome sequence of the verrucomicrobium Opitutus terrae PB90-1, an abundant inhabitant of rice paddy soil ecosystems.</title>
        <authorList>
            <person name="van Passel M.W."/>
            <person name="Kant R."/>
            <person name="Palva A."/>
            <person name="Copeland A."/>
            <person name="Lucas S."/>
            <person name="Lapidus A."/>
            <person name="Glavina del Rio T."/>
            <person name="Pitluck S."/>
            <person name="Goltsman E."/>
            <person name="Clum A."/>
            <person name="Sun H."/>
            <person name="Schmutz J."/>
            <person name="Larimer F.W."/>
            <person name="Land M.L."/>
            <person name="Hauser L."/>
            <person name="Kyrpides N."/>
            <person name="Mikhailova N."/>
            <person name="Richardson P.P."/>
            <person name="Janssen P.H."/>
            <person name="de Vos W.M."/>
            <person name="Smidt H."/>
        </authorList>
    </citation>
    <scope>NUCLEOTIDE SEQUENCE [LARGE SCALE GENOMIC DNA]</scope>
    <source>
        <strain evidence="5">DSM 11246 / JCM 15787 / PB90-1</strain>
    </source>
</reference>
<dbReference type="InterPro" id="IPR029787">
    <property type="entry name" value="Nucleotide_cyclase"/>
</dbReference>
<dbReference type="GO" id="GO:0035556">
    <property type="term" value="P:intracellular signal transduction"/>
    <property type="evidence" value="ECO:0007669"/>
    <property type="project" value="InterPro"/>
</dbReference>
<dbReference type="PANTHER" id="PTHR43081:SF1">
    <property type="entry name" value="ADENYLATE CYCLASE, TERMINAL-DIFFERENTIATION SPECIFIC"/>
    <property type="match status" value="1"/>
</dbReference>
<sequence length="585" mass="62084">MRISLRSFGVKLLLLLVLVVAAAQLGTFLIVSRANRAEARRQIASDLIMAAGEFHRVVAYRNDILATGASSAAGDYAYKPLFANPASDPATLVSALHSVRLRIHADVATLLTTEGNTLACTAGIAPGSDVLRRFVAAADADPSPSPRAAGYHYLDHELYSLVIVPVRAPDIVAWLAVGFRIDDALARWLKDLTRIEVSFVDQEGQLLATTLAPTTAAALAETLPTLGRHTEMVTLPLAGESALVTTRRLPAGEHAATLALQFSLDEKLRPALTTERLLLVVGCGSLAFAALLSLAFARQLSRPIEALAAHTRVIAAGDYAARLTWDRSDELGRLADSLDAMSEGLAERDRVRDLLDKNVSPAIAAQLLREGAALGGEEREVTILFADLRGFTALSERLAPHELLALLNRYLDRMSRPIEQQGGIIDKFIGDAVMALFGAPVATSHPAAQAVTAALAMQRALAELNVELLAEGQPALALGIGINTARVVAGNIGSSRRLNYSVIGDGVNVAARLQSLTRTADYHTDIIASAATVTRCAEAARERGPAAPADFIARPLGHAAIRGRHEPVEIFAIEPTALRVSSFAG</sequence>
<dbReference type="SUPFAM" id="SSF158472">
    <property type="entry name" value="HAMP domain-like"/>
    <property type="match status" value="1"/>
</dbReference>
<evidence type="ECO:0000259" key="3">
    <source>
        <dbReference type="PROSITE" id="PS50885"/>
    </source>
</evidence>
<evidence type="ECO:0000259" key="2">
    <source>
        <dbReference type="PROSITE" id="PS50125"/>
    </source>
</evidence>
<dbReference type="InterPro" id="IPR050697">
    <property type="entry name" value="Adenylyl/Guanylyl_Cyclase_3/4"/>
</dbReference>
<keyword evidence="5" id="KW-1185">Reference proteome</keyword>
<dbReference type="InterPro" id="IPR001054">
    <property type="entry name" value="A/G_cyclase"/>
</dbReference>
<dbReference type="eggNOG" id="COG2114">
    <property type="taxonomic scope" value="Bacteria"/>
</dbReference>
<dbReference type="Pfam" id="PF00211">
    <property type="entry name" value="Guanylate_cyc"/>
    <property type="match status" value="1"/>
</dbReference>
<protein>
    <submittedName>
        <fullName evidence="4">Adenylate/guanylate cyclase with integral membrane sensor</fullName>
    </submittedName>
</protein>
<dbReference type="EMBL" id="CP001032">
    <property type="protein sequence ID" value="ACB73369.1"/>
    <property type="molecule type" value="Genomic_DNA"/>
</dbReference>
<evidence type="ECO:0000313" key="4">
    <source>
        <dbReference type="EMBL" id="ACB73369.1"/>
    </source>
</evidence>
<dbReference type="InterPro" id="IPR003660">
    <property type="entry name" value="HAMP_dom"/>
</dbReference>